<name>A0ABV6PNX9_9BURK</name>
<evidence type="ECO:0000313" key="8">
    <source>
        <dbReference type="EMBL" id="MFC0591558.1"/>
    </source>
</evidence>
<evidence type="ECO:0000256" key="1">
    <source>
        <dbReference type="ARBA" id="ARBA00004141"/>
    </source>
</evidence>
<dbReference type="InterPro" id="IPR050638">
    <property type="entry name" value="AA-Vitamin_Transporters"/>
</dbReference>
<evidence type="ECO:0000256" key="2">
    <source>
        <dbReference type="ARBA" id="ARBA00007362"/>
    </source>
</evidence>
<keyword evidence="9" id="KW-1185">Reference proteome</keyword>
<dbReference type="InterPro" id="IPR037185">
    <property type="entry name" value="EmrE-like"/>
</dbReference>
<dbReference type="EMBL" id="JBHLTN010000007">
    <property type="protein sequence ID" value="MFC0591558.1"/>
    <property type="molecule type" value="Genomic_DNA"/>
</dbReference>
<proteinExistence type="inferred from homology"/>
<feature type="transmembrane region" description="Helical" evidence="6">
    <location>
        <begin position="183"/>
        <end position="202"/>
    </location>
</feature>
<feature type="transmembrane region" description="Helical" evidence="6">
    <location>
        <begin position="66"/>
        <end position="92"/>
    </location>
</feature>
<protein>
    <submittedName>
        <fullName evidence="8">DMT family transporter</fullName>
    </submittedName>
</protein>
<evidence type="ECO:0000256" key="6">
    <source>
        <dbReference type="SAM" id="Phobius"/>
    </source>
</evidence>
<evidence type="ECO:0000256" key="3">
    <source>
        <dbReference type="ARBA" id="ARBA00022692"/>
    </source>
</evidence>
<feature type="transmembrane region" description="Helical" evidence="6">
    <location>
        <begin position="270"/>
        <end position="288"/>
    </location>
</feature>
<organism evidence="8 9">
    <name type="scientific">Ottowia pentelensis</name>
    <dbReference type="NCBI Taxonomy" id="511108"/>
    <lineage>
        <taxon>Bacteria</taxon>
        <taxon>Pseudomonadati</taxon>
        <taxon>Pseudomonadota</taxon>
        <taxon>Betaproteobacteria</taxon>
        <taxon>Burkholderiales</taxon>
        <taxon>Comamonadaceae</taxon>
        <taxon>Ottowia</taxon>
    </lineage>
</organism>
<feature type="transmembrane region" description="Helical" evidence="6">
    <location>
        <begin position="98"/>
        <end position="117"/>
    </location>
</feature>
<gene>
    <name evidence="8" type="ORF">ACFFGG_03215</name>
</gene>
<feature type="domain" description="EamA" evidence="7">
    <location>
        <begin position="153"/>
        <end position="287"/>
    </location>
</feature>
<accession>A0ABV6PNX9</accession>
<dbReference type="Pfam" id="PF00892">
    <property type="entry name" value="EamA"/>
    <property type="match status" value="2"/>
</dbReference>
<dbReference type="SUPFAM" id="SSF103481">
    <property type="entry name" value="Multidrug resistance efflux transporter EmrE"/>
    <property type="match status" value="2"/>
</dbReference>
<feature type="transmembrane region" description="Helical" evidence="6">
    <location>
        <begin position="153"/>
        <end position="171"/>
    </location>
</feature>
<keyword evidence="5 6" id="KW-0472">Membrane</keyword>
<dbReference type="RefSeq" id="WP_377479744.1">
    <property type="nucleotide sequence ID" value="NZ_JBHLTN010000007.1"/>
</dbReference>
<evidence type="ECO:0000259" key="7">
    <source>
        <dbReference type="Pfam" id="PF00892"/>
    </source>
</evidence>
<evidence type="ECO:0000256" key="4">
    <source>
        <dbReference type="ARBA" id="ARBA00022989"/>
    </source>
</evidence>
<feature type="transmembrane region" description="Helical" evidence="6">
    <location>
        <begin position="124"/>
        <end position="141"/>
    </location>
</feature>
<keyword evidence="3 6" id="KW-0812">Transmembrane</keyword>
<sequence length="297" mass="32334">MAALTRKQLIALLFVTVVWGANWPVMKFGVQGFPPLAFRALQMVLALPVLWAWLRIKRLPLAVPRAAWGAVAWLGLFNLALWNAPMIIAIPMLSSGRAAILGYTMPIFTALLGAWLWRDRLGPRGWLGVAAAALGVLLLLWNELGAMGGRPVGVALMLLAALSWAYGTQLLRRSTLTLSTPTLAFWMMAAAAALMVLLSVLLERAQWHVPGTNTLWATAYNALLVLSVAQIAWFSLARTLPPVASTLSVMMIPVLGVFIGALWLGEPIHWQDWSAMALMCVAIASVLWPSRRPASID</sequence>
<feature type="transmembrane region" description="Helical" evidence="6">
    <location>
        <begin position="36"/>
        <end position="54"/>
    </location>
</feature>
<dbReference type="Proteomes" id="UP001589834">
    <property type="component" value="Unassembled WGS sequence"/>
</dbReference>
<reference evidence="8 9" key="1">
    <citation type="submission" date="2024-09" db="EMBL/GenBank/DDBJ databases">
        <authorList>
            <person name="Sun Q."/>
            <person name="Mori K."/>
        </authorList>
    </citation>
    <scope>NUCLEOTIDE SEQUENCE [LARGE SCALE GENOMIC DNA]</scope>
    <source>
        <strain evidence="8 9">NCAIM B.02336</strain>
    </source>
</reference>
<feature type="domain" description="EamA" evidence="7">
    <location>
        <begin position="9"/>
        <end position="140"/>
    </location>
</feature>
<dbReference type="InterPro" id="IPR000620">
    <property type="entry name" value="EamA_dom"/>
</dbReference>
<keyword evidence="4 6" id="KW-1133">Transmembrane helix</keyword>
<dbReference type="PANTHER" id="PTHR32322:SF2">
    <property type="entry name" value="EAMA DOMAIN-CONTAINING PROTEIN"/>
    <property type="match status" value="1"/>
</dbReference>
<feature type="transmembrane region" description="Helical" evidence="6">
    <location>
        <begin position="214"/>
        <end position="236"/>
    </location>
</feature>
<feature type="transmembrane region" description="Helical" evidence="6">
    <location>
        <begin position="243"/>
        <end position="264"/>
    </location>
</feature>
<comment type="similarity">
    <text evidence="2">Belongs to the EamA transporter family.</text>
</comment>
<comment type="caution">
    <text evidence="8">The sequence shown here is derived from an EMBL/GenBank/DDBJ whole genome shotgun (WGS) entry which is preliminary data.</text>
</comment>
<evidence type="ECO:0000313" key="9">
    <source>
        <dbReference type="Proteomes" id="UP001589834"/>
    </source>
</evidence>
<evidence type="ECO:0000256" key="5">
    <source>
        <dbReference type="ARBA" id="ARBA00023136"/>
    </source>
</evidence>
<dbReference type="PANTHER" id="PTHR32322">
    <property type="entry name" value="INNER MEMBRANE TRANSPORTER"/>
    <property type="match status" value="1"/>
</dbReference>
<comment type="subcellular location">
    <subcellularLocation>
        <location evidence="1">Membrane</location>
        <topology evidence="1">Multi-pass membrane protein</topology>
    </subcellularLocation>
</comment>